<dbReference type="Gene3D" id="3.10.20.90">
    <property type="entry name" value="Phosphatidylinositol 3-kinase Catalytic Subunit, Chain A, domain 1"/>
    <property type="match status" value="1"/>
</dbReference>
<dbReference type="GO" id="GO:0043130">
    <property type="term" value="F:ubiquitin binding"/>
    <property type="evidence" value="ECO:0007669"/>
    <property type="project" value="TreeGrafter"/>
</dbReference>
<feature type="transmembrane region" description="Helical" evidence="2">
    <location>
        <begin position="50"/>
        <end position="69"/>
    </location>
</feature>
<dbReference type="GO" id="GO:0036503">
    <property type="term" value="P:ERAD pathway"/>
    <property type="evidence" value="ECO:0007669"/>
    <property type="project" value="TreeGrafter"/>
</dbReference>
<proteinExistence type="predicted"/>
<keyword evidence="2" id="KW-1133">Transmembrane helix</keyword>
<dbReference type="AlphaFoldDB" id="A0A7S1SVZ7"/>
<dbReference type="PANTHER" id="PTHR23322">
    <property type="entry name" value="FAS-ASSOCIATED PROTEIN"/>
    <property type="match status" value="1"/>
</dbReference>
<gene>
    <name evidence="4" type="ORF">TCHU04912_LOCUS12933</name>
</gene>
<dbReference type="InterPro" id="IPR029071">
    <property type="entry name" value="Ubiquitin-like_domsf"/>
</dbReference>
<dbReference type="PANTHER" id="PTHR23322:SF1">
    <property type="entry name" value="FAS-ASSOCIATED FACTOR 2"/>
    <property type="match status" value="1"/>
</dbReference>
<evidence type="ECO:0000259" key="3">
    <source>
        <dbReference type="PROSITE" id="PS50033"/>
    </source>
</evidence>
<dbReference type="EMBL" id="HBGG01024953">
    <property type="protein sequence ID" value="CAD9210694.1"/>
    <property type="molecule type" value="Transcribed_RNA"/>
</dbReference>
<dbReference type="Pfam" id="PF00789">
    <property type="entry name" value="UBX"/>
    <property type="match status" value="1"/>
</dbReference>
<dbReference type="InterPro" id="IPR050730">
    <property type="entry name" value="UBX_domain-protein"/>
</dbReference>
<organism evidence="4">
    <name type="scientific">Tetraselmis chuii</name>
    <dbReference type="NCBI Taxonomy" id="63592"/>
    <lineage>
        <taxon>Eukaryota</taxon>
        <taxon>Viridiplantae</taxon>
        <taxon>Chlorophyta</taxon>
        <taxon>core chlorophytes</taxon>
        <taxon>Chlorodendrophyceae</taxon>
        <taxon>Chlorodendrales</taxon>
        <taxon>Chlorodendraceae</taxon>
        <taxon>Tetraselmis</taxon>
    </lineage>
</organism>
<feature type="domain" description="UBX" evidence="3">
    <location>
        <begin position="240"/>
        <end position="318"/>
    </location>
</feature>
<accession>A0A7S1SVZ7</accession>
<keyword evidence="1" id="KW-0175">Coiled coil</keyword>
<sequence length="321" mass="35305">MAGSSSTALFGLKGLAVSGLVVLLAVLAANVVTQVPYLRAWVLQQSAWQIFARSLFVLAVLALGQDWLLKGYSQWRLRRQAAKAPPVTADSRYRQSHLEAAQRAQARMEEAAVEVAARDKEERAAAAEVAAQAVAAARRDEERVAEAMKAAVARRAVEARESVAEGARVAEEVRAARMLRLEQDEAYQQSLRADQERAAKRLEVQEARERALAEEVEQAEARRRQLVEIQQSLPDEPELGAAGRASIRIKCRDGAIHTRAFMQDDDVEVIHNWLKTIAVIELDGEAHKLVMPYPRIELPSAGSTLAEVGLAPQAMLLLELP</sequence>
<evidence type="ECO:0000256" key="1">
    <source>
        <dbReference type="SAM" id="Coils"/>
    </source>
</evidence>
<keyword evidence="2" id="KW-0472">Membrane</keyword>
<keyword evidence="2" id="KW-0812">Transmembrane</keyword>
<evidence type="ECO:0000256" key="2">
    <source>
        <dbReference type="SAM" id="Phobius"/>
    </source>
</evidence>
<dbReference type="PROSITE" id="PS50033">
    <property type="entry name" value="UBX"/>
    <property type="match status" value="1"/>
</dbReference>
<protein>
    <recommendedName>
        <fullName evidence="3">UBX domain-containing protein</fullName>
    </recommendedName>
</protein>
<feature type="coiled-coil region" evidence="1">
    <location>
        <begin position="199"/>
        <end position="229"/>
    </location>
</feature>
<dbReference type="CDD" id="cd01767">
    <property type="entry name" value="UBX"/>
    <property type="match status" value="1"/>
</dbReference>
<name>A0A7S1SVZ7_9CHLO</name>
<dbReference type="GO" id="GO:0005783">
    <property type="term" value="C:endoplasmic reticulum"/>
    <property type="evidence" value="ECO:0007669"/>
    <property type="project" value="TreeGrafter"/>
</dbReference>
<reference evidence="4" key="1">
    <citation type="submission" date="2021-01" db="EMBL/GenBank/DDBJ databases">
        <authorList>
            <person name="Corre E."/>
            <person name="Pelletier E."/>
            <person name="Niang G."/>
            <person name="Scheremetjew M."/>
            <person name="Finn R."/>
            <person name="Kale V."/>
            <person name="Holt S."/>
            <person name="Cochrane G."/>
            <person name="Meng A."/>
            <person name="Brown T."/>
            <person name="Cohen L."/>
        </authorList>
    </citation>
    <scope>NUCLEOTIDE SEQUENCE</scope>
    <source>
        <strain evidence="4">PLY429</strain>
    </source>
</reference>
<dbReference type="SUPFAM" id="SSF54236">
    <property type="entry name" value="Ubiquitin-like"/>
    <property type="match status" value="1"/>
</dbReference>
<dbReference type="InterPro" id="IPR001012">
    <property type="entry name" value="UBX_dom"/>
</dbReference>
<evidence type="ECO:0000313" key="4">
    <source>
        <dbReference type="EMBL" id="CAD9210694.1"/>
    </source>
</evidence>